<keyword evidence="5" id="KW-1185">Reference proteome</keyword>
<dbReference type="SUPFAM" id="SSF51569">
    <property type="entry name" value="Aldolase"/>
    <property type="match status" value="1"/>
</dbReference>
<feature type="active site" description="Proton donor" evidence="1">
    <location>
        <position position="81"/>
    </location>
</feature>
<dbReference type="InterPro" id="IPR013785">
    <property type="entry name" value="Aldolase_TIM"/>
</dbReference>
<name>A0A2Z2NZX0_9GAMM</name>
<evidence type="ECO:0000313" key="4">
    <source>
        <dbReference type="EMBL" id="ASJ76813.1"/>
    </source>
</evidence>
<dbReference type="PANTHER" id="PTHR30304:SF0">
    <property type="entry name" value="D-TAGATOSE-1,6-BISPHOSPHATE ALDOLASE SUBUNIT GATY-RELATED"/>
    <property type="match status" value="1"/>
</dbReference>
<evidence type="ECO:0000313" key="5">
    <source>
        <dbReference type="Proteomes" id="UP000250079"/>
    </source>
</evidence>
<dbReference type="Proteomes" id="UP000250079">
    <property type="component" value="Chromosome"/>
</dbReference>
<dbReference type="Pfam" id="PF01116">
    <property type="entry name" value="F_bP_aldolase"/>
    <property type="match status" value="1"/>
</dbReference>
<reference evidence="4 5" key="1">
    <citation type="submission" date="2016-12" db="EMBL/GenBank/DDBJ databases">
        <authorList>
            <person name="Song W.-J."/>
            <person name="Kurnit D.M."/>
        </authorList>
    </citation>
    <scope>NUCLEOTIDE SEQUENCE [LARGE SCALE GENOMIC DNA]</scope>
    <source>
        <strain evidence="4 5">IMCC3135</strain>
    </source>
</reference>
<dbReference type="RefSeq" id="WP_088921536.1">
    <property type="nucleotide sequence ID" value="NZ_CP018632.1"/>
</dbReference>
<dbReference type="GO" id="GO:0004332">
    <property type="term" value="F:fructose-bisphosphate aldolase activity"/>
    <property type="evidence" value="ECO:0007669"/>
    <property type="project" value="UniProtKB-EC"/>
</dbReference>
<dbReference type="CDD" id="cd00947">
    <property type="entry name" value="TBP_aldolase_IIB"/>
    <property type="match status" value="1"/>
</dbReference>
<dbReference type="GO" id="GO:0005975">
    <property type="term" value="P:carbohydrate metabolic process"/>
    <property type="evidence" value="ECO:0007669"/>
    <property type="project" value="InterPro"/>
</dbReference>
<dbReference type="GO" id="GO:0008270">
    <property type="term" value="F:zinc ion binding"/>
    <property type="evidence" value="ECO:0007669"/>
    <property type="project" value="InterPro"/>
</dbReference>
<keyword evidence="3" id="KW-0479">Metal-binding</keyword>
<dbReference type="EMBL" id="CP018632">
    <property type="protein sequence ID" value="ASJ76813.1"/>
    <property type="molecule type" value="Genomic_DNA"/>
</dbReference>
<dbReference type="PANTHER" id="PTHR30304">
    <property type="entry name" value="D-TAGATOSE-1,6-BISPHOSPHATE ALDOLASE"/>
    <property type="match status" value="1"/>
</dbReference>
<dbReference type="OrthoDB" id="9803995at2"/>
<feature type="binding site" evidence="3">
    <location>
        <position position="179"/>
    </location>
    <ligand>
        <name>Zn(2+)</name>
        <dbReference type="ChEBI" id="CHEBI:29105"/>
        <label>1</label>
        <note>catalytic</note>
    </ligand>
</feature>
<proteinExistence type="predicted"/>
<evidence type="ECO:0000256" key="3">
    <source>
        <dbReference type="PIRSR" id="PIRSR001359-3"/>
    </source>
</evidence>
<gene>
    <name evidence="4" type="primary">fba_2</name>
    <name evidence="4" type="ORF">IMCC3135_33865</name>
</gene>
<sequence>MALQTGLEILQAAQAGKYGVGAFNTDNLETTLAIMEAAEETRSPILLAITAGALKYSSKRIVDIALAEARNATVPVAVHLDHGESFEICMWCIRNGFTSIMIDKSHEDEATNIRETRRVVDAASAVGVSVEAEIGRLVELGAEVIISEENATLTTAEEAERFMAAAGADTLAIAVGTAHGPNKGRGRPEINHKRIAEIAARVSQPLVMHGASSIPQDVVARVIDAGGVLKDAVGIHDDDITQAIASGMCKVNVGTDLRIASTAGVRELLRDKPEIIDLRKILEPARNEMRRVIINKMNLLQSSGKA</sequence>
<feature type="binding site" evidence="3">
    <location>
        <position position="133"/>
    </location>
    <ligand>
        <name>Zn(2+)</name>
        <dbReference type="ChEBI" id="CHEBI:29105"/>
        <label>2</label>
    </ligand>
</feature>
<dbReference type="Gene3D" id="3.20.20.70">
    <property type="entry name" value="Aldolase class I"/>
    <property type="match status" value="1"/>
</dbReference>
<feature type="binding site" evidence="2">
    <location>
        <begin position="210"/>
        <end position="212"/>
    </location>
    <ligand>
        <name>dihydroxyacetone phosphate</name>
        <dbReference type="ChEBI" id="CHEBI:57642"/>
    </ligand>
</feature>
<dbReference type="PIRSF" id="PIRSF001359">
    <property type="entry name" value="F_bP_aldolase_II"/>
    <property type="match status" value="1"/>
</dbReference>
<feature type="binding site" evidence="3">
    <location>
        <position position="103"/>
    </location>
    <ligand>
        <name>Zn(2+)</name>
        <dbReference type="ChEBI" id="CHEBI:29105"/>
        <label>2</label>
    </ligand>
</feature>
<accession>A0A2Z2NZX0</accession>
<comment type="cofactor">
    <cofactor evidence="3">
        <name>Zn(2+)</name>
        <dbReference type="ChEBI" id="CHEBI:29105"/>
    </cofactor>
    <text evidence="3">Binds 2 Zn(2+) ions per subunit. One is catalytic and the other provides a structural contribution.</text>
</comment>
<evidence type="ECO:0000256" key="1">
    <source>
        <dbReference type="PIRSR" id="PIRSR001359-1"/>
    </source>
</evidence>
<dbReference type="NCBIfam" id="TIGR00167">
    <property type="entry name" value="cbbA"/>
    <property type="match status" value="1"/>
</dbReference>
<feature type="binding site" evidence="2">
    <location>
        <begin position="252"/>
        <end position="255"/>
    </location>
    <ligand>
        <name>dihydroxyacetone phosphate</name>
        <dbReference type="ChEBI" id="CHEBI:57642"/>
    </ligand>
</feature>
<feature type="binding site" evidence="2">
    <location>
        <position position="180"/>
    </location>
    <ligand>
        <name>dihydroxyacetone phosphate</name>
        <dbReference type="ChEBI" id="CHEBI:57642"/>
    </ligand>
</feature>
<organism evidence="4 5">
    <name type="scientific">Granulosicoccus antarcticus IMCC3135</name>
    <dbReference type="NCBI Taxonomy" id="1192854"/>
    <lineage>
        <taxon>Bacteria</taxon>
        <taxon>Pseudomonadati</taxon>
        <taxon>Pseudomonadota</taxon>
        <taxon>Gammaproteobacteria</taxon>
        <taxon>Chromatiales</taxon>
        <taxon>Granulosicoccaceae</taxon>
        <taxon>Granulosicoccus</taxon>
    </lineage>
</organism>
<feature type="binding site" evidence="3">
    <location>
        <position position="82"/>
    </location>
    <ligand>
        <name>Zn(2+)</name>
        <dbReference type="ChEBI" id="CHEBI:29105"/>
        <label>1</label>
        <note>catalytic</note>
    </ligand>
</feature>
<dbReference type="EC" id="4.1.2.13" evidence="4"/>
<protein>
    <submittedName>
        <fullName evidence="4">Fructose-bisphosphate aldolase</fullName>
        <ecNumber evidence="4">4.1.2.13</ecNumber>
    </submittedName>
</protein>
<evidence type="ECO:0000256" key="2">
    <source>
        <dbReference type="PIRSR" id="PIRSR001359-2"/>
    </source>
</evidence>
<dbReference type="AlphaFoldDB" id="A0A2Z2NZX0"/>
<dbReference type="InterPro" id="IPR000771">
    <property type="entry name" value="FBA_II"/>
</dbReference>
<dbReference type="KEGG" id="gai:IMCC3135_33865"/>
<feature type="binding site" evidence="3">
    <location>
        <position position="209"/>
    </location>
    <ligand>
        <name>Zn(2+)</name>
        <dbReference type="ChEBI" id="CHEBI:29105"/>
        <label>1</label>
        <note>catalytic</note>
    </ligand>
</feature>
<keyword evidence="4" id="KW-0456">Lyase</keyword>
<keyword evidence="3" id="KW-0862">Zinc</keyword>
<dbReference type="InterPro" id="IPR050246">
    <property type="entry name" value="Class_II_FBP_aldolase"/>
</dbReference>